<evidence type="ECO:0000256" key="6">
    <source>
        <dbReference type="ARBA" id="ARBA00022771"/>
    </source>
</evidence>
<dbReference type="AlphaFoldDB" id="A0A2J8AFJ4"/>
<dbReference type="Proteomes" id="UP000236333">
    <property type="component" value="Unassembled WGS sequence"/>
</dbReference>
<dbReference type="GO" id="GO:0061630">
    <property type="term" value="F:ubiquitin protein ligase activity"/>
    <property type="evidence" value="ECO:0007669"/>
    <property type="project" value="UniProtKB-EC"/>
</dbReference>
<keyword evidence="8" id="KW-0862">Zinc</keyword>
<dbReference type="PROSITE" id="PS51873">
    <property type="entry name" value="TRIAD"/>
    <property type="match status" value="1"/>
</dbReference>
<dbReference type="InterPro" id="IPR002867">
    <property type="entry name" value="IBR_dom"/>
</dbReference>
<keyword evidence="12" id="KW-1185">Reference proteome</keyword>
<dbReference type="GO" id="GO:0016567">
    <property type="term" value="P:protein ubiquitination"/>
    <property type="evidence" value="ECO:0007669"/>
    <property type="project" value="InterPro"/>
</dbReference>
<evidence type="ECO:0000259" key="10">
    <source>
        <dbReference type="PROSITE" id="PS51873"/>
    </source>
</evidence>
<protein>
    <recommendedName>
        <fullName evidence="2">RBR-type E3 ubiquitin transferase</fullName>
        <ecNumber evidence="2">2.3.2.31</ecNumber>
    </recommendedName>
</protein>
<evidence type="ECO:0000256" key="4">
    <source>
        <dbReference type="ARBA" id="ARBA00022723"/>
    </source>
</evidence>
<dbReference type="OrthoDB" id="10009520at2759"/>
<organism evidence="11 12">
    <name type="scientific">Tetrabaena socialis</name>
    <dbReference type="NCBI Taxonomy" id="47790"/>
    <lineage>
        <taxon>Eukaryota</taxon>
        <taxon>Viridiplantae</taxon>
        <taxon>Chlorophyta</taxon>
        <taxon>core chlorophytes</taxon>
        <taxon>Chlorophyceae</taxon>
        <taxon>CS clade</taxon>
        <taxon>Chlamydomonadales</taxon>
        <taxon>Tetrabaenaceae</taxon>
        <taxon>Tetrabaena</taxon>
    </lineage>
</organism>
<evidence type="ECO:0000256" key="2">
    <source>
        <dbReference type="ARBA" id="ARBA00012251"/>
    </source>
</evidence>
<feature type="compositionally biased region" description="Low complexity" evidence="9">
    <location>
        <begin position="14"/>
        <end position="32"/>
    </location>
</feature>
<evidence type="ECO:0000256" key="5">
    <source>
        <dbReference type="ARBA" id="ARBA00022737"/>
    </source>
</evidence>
<evidence type="ECO:0000256" key="8">
    <source>
        <dbReference type="ARBA" id="ARBA00022833"/>
    </source>
</evidence>
<dbReference type="Gene3D" id="1.20.120.1750">
    <property type="match status" value="1"/>
</dbReference>
<keyword evidence="7" id="KW-0833">Ubl conjugation pathway</keyword>
<dbReference type="CDD" id="cd22586">
    <property type="entry name" value="Rcat_RBR_ARI1-like"/>
    <property type="match status" value="1"/>
</dbReference>
<evidence type="ECO:0000256" key="1">
    <source>
        <dbReference type="ARBA" id="ARBA00001798"/>
    </source>
</evidence>
<dbReference type="Pfam" id="PF01485">
    <property type="entry name" value="IBR"/>
    <property type="match status" value="1"/>
</dbReference>
<dbReference type="PANTHER" id="PTHR11685">
    <property type="entry name" value="RBR FAMILY RING FINGER AND IBR DOMAIN-CONTAINING"/>
    <property type="match status" value="1"/>
</dbReference>
<dbReference type="EC" id="2.3.2.31" evidence="2"/>
<evidence type="ECO:0000256" key="9">
    <source>
        <dbReference type="SAM" id="MobiDB-lite"/>
    </source>
</evidence>
<feature type="region of interest" description="Disordered" evidence="9">
    <location>
        <begin position="1"/>
        <end position="47"/>
    </location>
</feature>
<dbReference type="InterPro" id="IPR044066">
    <property type="entry name" value="TRIAD_supradom"/>
</dbReference>
<comment type="caution">
    <text evidence="11">The sequence shown here is derived from an EMBL/GenBank/DDBJ whole genome shotgun (WGS) entry which is preliminary data.</text>
</comment>
<dbReference type="EMBL" id="PGGS01000033">
    <property type="protein sequence ID" value="PNH11262.1"/>
    <property type="molecule type" value="Genomic_DNA"/>
</dbReference>
<keyword evidence="5" id="KW-0677">Repeat</keyword>
<dbReference type="SMART" id="SM00647">
    <property type="entry name" value="IBR"/>
    <property type="match status" value="2"/>
</dbReference>
<dbReference type="GO" id="GO:0008270">
    <property type="term" value="F:zinc ion binding"/>
    <property type="evidence" value="ECO:0007669"/>
    <property type="project" value="UniProtKB-KW"/>
</dbReference>
<comment type="catalytic activity">
    <reaction evidence="1">
        <text>[E2 ubiquitin-conjugating enzyme]-S-ubiquitinyl-L-cysteine + [acceptor protein]-L-lysine = [E2 ubiquitin-conjugating enzyme]-L-cysteine + [acceptor protein]-N(6)-ubiquitinyl-L-lysine.</text>
        <dbReference type="EC" id="2.3.2.31"/>
    </reaction>
</comment>
<gene>
    <name evidence="11" type="ORF">TSOC_001885</name>
</gene>
<dbReference type="InterPro" id="IPR031127">
    <property type="entry name" value="E3_UB_ligase_RBR"/>
</dbReference>
<evidence type="ECO:0000256" key="7">
    <source>
        <dbReference type="ARBA" id="ARBA00022786"/>
    </source>
</evidence>
<evidence type="ECO:0000256" key="3">
    <source>
        <dbReference type="ARBA" id="ARBA00022679"/>
    </source>
</evidence>
<evidence type="ECO:0000313" key="11">
    <source>
        <dbReference type="EMBL" id="PNH11262.1"/>
    </source>
</evidence>
<accession>A0A2J8AFJ4</accession>
<name>A0A2J8AFJ4_9CHLO</name>
<keyword evidence="3" id="KW-0808">Transferase</keyword>
<keyword evidence="4" id="KW-0479">Metal-binding</keyword>
<dbReference type="Pfam" id="PF21235">
    <property type="entry name" value="UBA_ARI1"/>
    <property type="match status" value="1"/>
</dbReference>
<dbReference type="InterPro" id="IPR048962">
    <property type="entry name" value="ARIH1-like_UBL"/>
</dbReference>
<reference evidence="11 12" key="1">
    <citation type="journal article" date="2017" name="Mol. Biol. Evol.">
        <title>The 4-celled Tetrabaena socialis nuclear genome reveals the essential components for genetic control of cell number at the origin of multicellularity in the volvocine lineage.</title>
        <authorList>
            <person name="Featherston J."/>
            <person name="Arakaki Y."/>
            <person name="Hanschen E.R."/>
            <person name="Ferris P.J."/>
            <person name="Michod R.E."/>
            <person name="Olson B.J.S.C."/>
            <person name="Nozaki H."/>
            <person name="Durand P.M."/>
        </authorList>
    </citation>
    <scope>NUCLEOTIDE SEQUENCE [LARGE SCALE GENOMIC DNA]</scope>
    <source>
        <strain evidence="11 12">NIES-571</strain>
    </source>
</reference>
<evidence type="ECO:0000313" key="12">
    <source>
        <dbReference type="Proteomes" id="UP000236333"/>
    </source>
</evidence>
<dbReference type="SUPFAM" id="SSF57850">
    <property type="entry name" value="RING/U-box"/>
    <property type="match status" value="2"/>
</dbReference>
<feature type="domain" description="RING-type" evidence="10">
    <location>
        <begin position="1"/>
        <end position="253"/>
    </location>
</feature>
<proteinExistence type="predicted"/>
<sequence length="260" mass="27853">MSNKSVAMRDADSDSSASYYGSDSDASSDGASFGMGDHHADDAGPSTSRGAAGYEILDTGGMGFRTGAPEAILRLQAEVVAEVVSILGVKPSVAKTVLMYFRWDKEALLTKVAEHDPDSVLKHAGIAVGDGVGPAAPARPRRVVQVDGDPFVEPECSCGKVFCFKCLKDPHTPCTCKMWDQWDEKIHGDSETRNWFMANTKPCPKCSKPVQKEGGCNLVMCKCGQAFCWLCGAATGTAHTWQKIEGHSCGRWKVGRSRVG</sequence>
<keyword evidence="6" id="KW-0863">Zinc-finger</keyword>